<gene>
    <name evidence="2" type="ORF">B296_00045724</name>
</gene>
<dbReference type="AlphaFoldDB" id="A0A426XBD9"/>
<evidence type="ECO:0000313" key="3">
    <source>
        <dbReference type="Proteomes" id="UP000287651"/>
    </source>
</evidence>
<evidence type="ECO:0000313" key="2">
    <source>
        <dbReference type="EMBL" id="RRT36795.1"/>
    </source>
</evidence>
<dbReference type="EMBL" id="AMZH03023122">
    <property type="protein sequence ID" value="RRT36795.1"/>
    <property type="molecule type" value="Genomic_DNA"/>
</dbReference>
<name>A0A426XBD9_ENSVE</name>
<feature type="region of interest" description="Disordered" evidence="1">
    <location>
        <begin position="1"/>
        <end position="38"/>
    </location>
</feature>
<evidence type="ECO:0000256" key="1">
    <source>
        <dbReference type="SAM" id="MobiDB-lite"/>
    </source>
</evidence>
<organism evidence="2 3">
    <name type="scientific">Ensete ventricosum</name>
    <name type="common">Abyssinian banana</name>
    <name type="synonym">Musa ensete</name>
    <dbReference type="NCBI Taxonomy" id="4639"/>
    <lineage>
        <taxon>Eukaryota</taxon>
        <taxon>Viridiplantae</taxon>
        <taxon>Streptophyta</taxon>
        <taxon>Embryophyta</taxon>
        <taxon>Tracheophyta</taxon>
        <taxon>Spermatophyta</taxon>
        <taxon>Magnoliopsida</taxon>
        <taxon>Liliopsida</taxon>
        <taxon>Zingiberales</taxon>
        <taxon>Musaceae</taxon>
        <taxon>Ensete</taxon>
    </lineage>
</organism>
<sequence>MDGPMDQVAARGGVASPRGLSPEGNSARPLEEATANDVQHCCKHGDDCDYRRMRAEGDTKNIVELDAVAEESARLSFARVRKLIRVGRKESGKLGNTPRLGLLRGAHQTHPSRGLSRDLVQRPRQSGHA</sequence>
<reference evidence="2 3" key="1">
    <citation type="journal article" date="2014" name="Agronomy (Basel)">
        <title>A Draft Genome Sequence for Ensete ventricosum, the Drought-Tolerant Tree Against Hunger.</title>
        <authorList>
            <person name="Harrison J."/>
            <person name="Moore K.A."/>
            <person name="Paszkiewicz K."/>
            <person name="Jones T."/>
            <person name="Grant M."/>
            <person name="Ambacheew D."/>
            <person name="Muzemil S."/>
            <person name="Studholme D.J."/>
        </authorList>
    </citation>
    <scope>NUCLEOTIDE SEQUENCE [LARGE SCALE GENOMIC DNA]</scope>
</reference>
<dbReference type="Proteomes" id="UP000287651">
    <property type="component" value="Unassembled WGS sequence"/>
</dbReference>
<accession>A0A426XBD9</accession>
<feature type="region of interest" description="Disordered" evidence="1">
    <location>
        <begin position="90"/>
        <end position="129"/>
    </location>
</feature>
<comment type="caution">
    <text evidence="2">The sequence shown here is derived from an EMBL/GenBank/DDBJ whole genome shotgun (WGS) entry which is preliminary data.</text>
</comment>
<protein>
    <submittedName>
        <fullName evidence="2">Uncharacterized protein</fullName>
    </submittedName>
</protein>
<proteinExistence type="predicted"/>